<sequence length="136" mass="14972">MFGLPLWAIWFGLKNFATAAIPAVRAFARTWIGGVLIAAVVSGLFFHHRATKIERAVCKAAADRSIAVAGEIDRGASTEALFNMTKQVLDLQELKANADAENDRLRKQRRARPKAAGDTGCMPSESDYQRMRAQPR</sequence>
<reference evidence="3 4" key="1">
    <citation type="submission" date="2020-08" db="EMBL/GenBank/DDBJ databases">
        <title>Genome sequence of Rhizobiales bacterium strain IZ6.</title>
        <authorList>
            <person name="Nakai R."/>
            <person name="Naganuma T."/>
        </authorList>
    </citation>
    <scope>NUCLEOTIDE SEQUENCE [LARGE SCALE GENOMIC DNA]</scope>
    <source>
        <strain evidence="3 4">IZ6</strain>
    </source>
</reference>
<gene>
    <name evidence="3" type="ORF">IZ6_07850</name>
</gene>
<keyword evidence="2" id="KW-1133">Transmembrane helix</keyword>
<evidence type="ECO:0000313" key="4">
    <source>
        <dbReference type="Proteomes" id="UP000515317"/>
    </source>
</evidence>
<organism evidence="3 4">
    <name type="scientific">Terrihabitans soli</name>
    <dbReference type="NCBI Taxonomy" id="708113"/>
    <lineage>
        <taxon>Bacteria</taxon>
        <taxon>Pseudomonadati</taxon>
        <taxon>Pseudomonadota</taxon>
        <taxon>Alphaproteobacteria</taxon>
        <taxon>Hyphomicrobiales</taxon>
        <taxon>Terrihabitans</taxon>
    </lineage>
</organism>
<evidence type="ECO:0000256" key="1">
    <source>
        <dbReference type="SAM" id="MobiDB-lite"/>
    </source>
</evidence>
<evidence type="ECO:0000313" key="3">
    <source>
        <dbReference type="EMBL" id="BCJ90050.1"/>
    </source>
</evidence>
<dbReference type="RefSeq" id="WP_222876710.1">
    <property type="nucleotide sequence ID" value="NZ_AP023361.1"/>
</dbReference>
<dbReference type="EMBL" id="AP023361">
    <property type="protein sequence ID" value="BCJ90050.1"/>
    <property type="molecule type" value="Genomic_DNA"/>
</dbReference>
<accession>A0A6S6QSX9</accession>
<keyword evidence="2" id="KW-0812">Transmembrane</keyword>
<feature type="transmembrane region" description="Helical" evidence="2">
    <location>
        <begin position="29"/>
        <end position="46"/>
    </location>
</feature>
<dbReference type="KEGG" id="tso:IZ6_07850"/>
<feature type="region of interest" description="Disordered" evidence="1">
    <location>
        <begin position="100"/>
        <end position="136"/>
    </location>
</feature>
<keyword evidence="4" id="KW-1185">Reference proteome</keyword>
<name>A0A6S6QSX9_9HYPH</name>
<dbReference type="Proteomes" id="UP000515317">
    <property type="component" value="Chromosome"/>
</dbReference>
<evidence type="ECO:0000256" key="2">
    <source>
        <dbReference type="SAM" id="Phobius"/>
    </source>
</evidence>
<protein>
    <submittedName>
        <fullName evidence="3">Uncharacterized protein</fullName>
    </submittedName>
</protein>
<keyword evidence="2" id="KW-0472">Membrane</keyword>
<proteinExistence type="predicted"/>
<dbReference type="AlphaFoldDB" id="A0A6S6QSX9"/>